<reference evidence="1" key="1">
    <citation type="submission" date="2023-02" db="EMBL/GenBank/DDBJ databases">
        <title>Description of Herbaspirillum huttiense subsp. nephrolepsisexaltata and Herbaspirillum huttiense subsp. lycopersicon.</title>
        <authorList>
            <person name="Poudel M."/>
            <person name="Sharma A."/>
            <person name="Goss E."/>
            <person name="Tapia J.H."/>
            <person name="Harmon C.M."/>
            <person name="Jones J.B."/>
        </authorList>
    </citation>
    <scope>NUCLEOTIDE SEQUENCE</scope>
    <source>
        <strain evidence="1">NC40101</strain>
    </source>
</reference>
<dbReference type="AlphaFoldDB" id="A0AAE4KA61"/>
<dbReference type="SUPFAM" id="SSF109604">
    <property type="entry name" value="HD-domain/PDEase-like"/>
    <property type="match status" value="1"/>
</dbReference>
<dbReference type="EMBL" id="JAVRAA010000012">
    <property type="protein sequence ID" value="MDT0339322.1"/>
    <property type="molecule type" value="Genomic_DNA"/>
</dbReference>
<organism evidence="1">
    <name type="scientific">Herbaspirillum huttiense subsp. nephrolepidis</name>
    <dbReference type="NCBI Taxonomy" id="3075126"/>
    <lineage>
        <taxon>Bacteria</taxon>
        <taxon>Pseudomonadati</taxon>
        <taxon>Pseudomonadota</taxon>
        <taxon>Betaproteobacteria</taxon>
        <taxon>Burkholderiales</taxon>
        <taxon>Oxalobacteraceae</taxon>
        <taxon>Herbaspirillum</taxon>
    </lineage>
</organism>
<proteinExistence type="predicted"/>
<comment type="caution">
    <text evidence="1">The sequence shown here is derived from an EMBL/GenBank/DDBJ whole genome shotgun (WGS) entry which is preliminary data.</text>
</comment>
<sequence length="182" mass="19838">MKPNSIYTATGHYVSLTEATPADIHIVDIAHALSQICRFGGHTRQFYSVAQHSVGVADLLPKELKLYGLLHDSGEAYLGDMVQPLKCMPHNSENRELEVGMLAKIHIAFGLDPYPSSSAAAAIHEADLVMLATERRDLLAPDSTPWPALAGISARRAPITPKLPLSAEAEFLRRFKEVTGQL</sequence>
<gene>
    <name evidence="1" type="ORF">RJN63_20980</name>
</gene>
<evidence type="ECO:0000313" key="1">
    <source>
        <dbReference type="EMBL" id="MDT0339322.1"/>
    </source>
</evidence>
<protein>
    <recommendedName>
        <fullName evidence="2">Phosphohydrolase</fullName>
    </recommendedName>
</protein>
<accession>A0AAE4KA61</accession>
<dbReference type="Gene3D" id="1.10.3210.10">
    <property type="entry name" value="Hypothetical protein af1432"/>
    <property type="match status" value="1"/>
</dbReference>
<dbReference type="RefSeq" id="WP_310835970.1">
    <property type="nucleotide sequence ID" value="NZ_JAVLSM010000002.1"/>
</dbReference>
<evidence type="ECO:0008006" key="2">
    <source>
        <dbReference type="Google" id="ProtNLM"/>
    </source>
</evidence>
<name>A0AAE4KA61_9BURK</name>